<dbReference type="EMBL" id="VFPJ01000001">
    <property type="protein sequence ID" value="TQM40704.1"/>
    <property type="molecule type" value="Genomic_DNA"/>
</dbReference>
<name>A0A543G3V5_9FLAO</name>
<evidence type="ECO:0000313" key="1">
    <source>
        <dbReference type="EMBL" id="TQM40704.1"/>
    </source>
</evidence>
<dbReference type="RefSeq" id="WP_089080175.1">
    <property type="nucleotide sequence ID" value="NZ_VFPJ01000001.1"/>
</dbReference>
<proteinExistence type="predicted"/>
<protein>
    <submittedName>
        <fullName evidence="1">Uncharacterized protein</fullName>
    </submittedName>
</protein>
<comment type="caution">
    <text evidence="1">The sequence shown here is derived from an EMBL/GenBank/DDBJ whole genome shotgun (WGS) entry which is preliminary data.</text>
</comment>
<sequence>MKSIKKNVLFYFLILILFNSCKKSTVINFDEVYYYKYFFNARSEVTSPRATKFMNICNNDTVFDKKDYLNLQHFGFKGKRINNQFIHELNSIFVNKKELVKEDYKCLNAYCDILVFLRQKQIVGVAKFDFKCNNCMYNNFDNEIDNVFIKNNCSDFEKIFEKAYEEGDNIPAVALTLSGGGI</sequence>
<reference evidence="1 2" key="1">
    <citation type="submission" date="2019-06" db="EMBL/GenBank/DDBJ databases">
        <title>Genomic Encyclopedia of Archaeal and Bacterial Type Strains, Phase II (KMG-II): from individual species to whole genera.</title>
        <authorList>
            <person name="Goeker M."/>
        </authorList>
    </citation>
    <scope>NUCLEOTIDE SEQUENCE [LARGE SCALE GENOMIC DNA]</scope>
    <source>
        <strain evidence="1 2">DSM 24789</strain>
    </source>
</reference>
<dbReference type="Proteomes" id="UP000320773">
    <property type="component" value="Unassembled WGS sequence"/>
</dbReference>
<accession>A0A543G3V5</accession>
<gene>
    <name evidence="1" type="ORF">BC670_1608</name>
</gene>
<organism evidence="1 2">
    <name type="scientific">Flavobacterium branchiophilum</name>
    <dbReference type="NCBI Taxonomy" id="55197"/>
    <lineage>
        <taxon>Bacteria</taxon>
        <taxon>Pseudomonadati</taxon>
        <taxon>Bacteroidota</taxon>
        <taxon>Flavobacteriia</taxon>
        <taxon>Flavobacteriales</taxon>
        <taxon>Flavobacteriaceae</taxon>
        <taxon>Flavobacterium</taxon>
    </lineage>
</organism>
<dbReference type="AlphaFoldDB" id="A0A543G3V5"/>
<evidence type="ECO:0000313" key="2">
    <source>
        <dbReference type="Proteomes" id="UP000320773"/>
    </source>
</evidence>